<evidence type="ECO:0000256" key="4">
    <source>
        <dbReference type="ARBA" id="ARBA00022989"/>
    </source>
</evidence>
<sequence>MNTAGSRLGAYACLALSMTLVGSYIALTRPLVAALPVFLLAWLRFGIGGIAMLRWLRKPASEPVLDRRTRGLIFLESFLGNFMFTLCMVTGISMTSAVSAGVILSAIPGMVALFSWYFLKESIGPRTWASLALGVGGIALLALVQADDHGVEQLDPAKIWLGNALIFCAVLCESAYAVIGKRLTAVLSPKRISAIINLCSLVLITPLGLYAAWGFDFTAPTGWVWPLLVFYSLAASVWTVWLWMTGVRFVPASQAAVFMVLMPLGTAAVGVLVLGESFTTVHVYAFILALAGLVLATLPGRSALKSS</sequence>
<keyword evidence="3 6" id="KW-0812">Transmembrane</keyword>
<feature type="transmembrane region" description="Helical" evidence="6">
    <location>
        <begin position="73"/>
        <end position="92"/>
    </location>
</feature>
<feature type="transmembrane region" description="Helical" evidence="6">
    <location>
        <begin position="281"/>
        <end position="298"/>
    </location>
</feature>
<dbReference type="GO" id="GO:0005886">
    <property type="term" value="C:plasma membrane"/>
    <property type="evidence" value="ECO:0007669"/>
    <property type="project" value="UniProtKB-SubCell"/>
</dbReference>
<evidence type="ECO:0000259" key="7">
    <source>
        <dbReference type="Pfam" id="PF00892"/>
    </source>
</evidence>
<feature type="transmembrane region" description="Helical" evidence="6">
    <location>
        <begin position="255"/>
        <end position="275"/>
    </location>
</feature>
<feature type="transmembrane region" description="Helical" evidence="6">
    <location>
        <begin position="9"/>
        <end position="27"/>
    </location>
</feature>
<feature type="domain" description="EamA" evidence="7">
    <location>
        <begin position="11"/>
        <end position="142"/>
    </location>
</feature>
<dbReference type="PANTHER" id="PTHR42920">
    <property type="entry name" value="OS03G0707200 PROTEIN-RELATED"/>
    <property type="match status" value="1"/>
</dbReference>
<protein>
    <recommendedName>
        <fullName evidence="7">EamA domain-containing protein</fullName>
    </recommendedName>
</protein>
<evidence type="ECO:0000256" key="6">
    <source>
        <dbReference type="SAM" id="Phobius"/>
    </source>
</evidence>
<comment type="caution">
    <text evidence="8">The sequence shown here is derived from an EMBL/GenBank/DDBJ whole genome shotgun (WGS) entry which is preliminary data.</text>
</comment>
<feature type="transmembrane region" description="Helical" evidence="6">
    <location>
        <begin position="33"/>
        <end position="53"/>
    </location>
</feature>
<feature type="transmembrane region" description="Helical" evidence="6">
    <location>
        <begin position="158"/>
        <end position="179"/>
    </location>
</feature>
<dbReference type="SUPFAM" id="SSF103481">
    <property type="entry name" value="Multidrug resistance efflux transporter EmrE"/>
    <property type="match status" value="2"/>
</dbReference>
<dbReference type="InterPro" id="IPR037185">
    <property type="entry name" value="EmrE-like"/>
</dbReference>
<reference evidence="9" key="1">
    <citation type="journal article" date="2019" name="Int. J. Syst. Evol. Microbiol.">
        <title>The Global Catalogue of Microorganisms (GCM) 10K type strain sequencing project: providing services to taxonomists for standard genome sequencing and annotation.</title>
        <authorList>
            <consortium name="The Broad Institute Genomics Platform"/>
            <consortium name="The Broad Institute Genome Sequencing Center for Infectious Disease"/>
            <person name="Wu L."/>
            <person name="Ma J."/>
        </authorList>
    </citation>
    <scope>NUCLEOTIDE SEQUENCE [LARGE SCALE GENOMIC DNA]</scope>
    <source>
        <strain evidence="9">KCTC 42083</strain>
    </source>
</reference>
<dbReference type="InterPro" id="IPR000620">
    <property type="entry name" value="EamA_dom"/>
</dbReference>
<keyword evidence="5 6" id="KW-0472">Membrane</keyword>
<dbReference type="AlphaFoldDB" id="A0A8H9IPA9"/>
<feature type="transmembrane region" description="Helical" evidence="6">
    <location>
        <begin position="223"/>
        <end position="243"/>
    </location>
</feature>
<comment type="subcellular location">
    <subcellularLocation>
        <location evidence="1">Cell membrane</location>
        <topology evidence="1">Multi-pass membrane protein</topology>
    </subcellularLocation>
</comment>
<keyword evidence="2" id="KW-1003">Cell membrane</keyword>
<evidence type="ECO:0000256" key="3">
    <source>
        <dbReference type="ARBA" id="ARBA00022692"/>
    </source>
</evidence>
<keyword evidence="4 6" id="KW-1133">Transmembrane helix</keyword>
<dbReference type="Proteomes" id="UP000608923">
    <property type="component" value="Unassembled WGS sequence"/>
</dbReference>
<feature type="transmembrane region" description="Helical" evidence="6">
    <location>
        <begin position="98"/>
        <end position="119"/>
    </location>
</feature>
<dbReference type="InterPro" id="IPR051258">
    <property type="entry name" value="Diverse_Substrate_Transporter"/>
</dbReference>
<accession>A0A8H9IPA9</accession>
<evidence type="ECO:0000313" key="9">
    <source>
        <dbReference type="Proteomes" id="UP000608923"/>
    </source>
</evidence>
<feature type="domain" description="EamA" evidence="7">
    <location>
        <begin position="161"/>
        <end position="297"/>
    </location>
</feature>
<evidence type="ECO:0000256" key="2">
    <source>
        <dbReference type="ARBA" id="ARBA00022475"/>
    </source>
</evidence>
<dbReference type="RefSeq" id="WP_189393112.1">
    <property type="nucleotide sequence ID" value="NZ_BMZN01000004.1"/>
</dbReference>
<dbReference type="Pfam" id="PF00892">
    <property type="entry name" value="EamA"/>
    <property type="match status" value="2"/>
</dbReference>
<feature type="transmembrane region" description="Helical" evidence="6">
    <location>
        <begin position="128"/>
        <end position="146"/>
    </location>
</feature>
<name>A0A8H9IPA9_9BURK</name>
<evidence type="ECO:0000256" key="5">
    <source>
        <dbReference type="ARBA" id="ARBA00023136"/>
    </source>
</evidence>
<feature type="transmembrane region" description="Helical" evidence="6">
    <location>
        <begin position="191"/>
        <end position="211"/>
    </location>
</feature>
<keyword evidence="9" id="KW-1185">Reference proteome</keyword>
<gene>
    <name evidence="8" type="ORF">GCM10010096_27240</name>
</gene>
<evidence type="ECO:0000256" key="1">
    <source>
        <dbReference type="ARBA" id="ARBA00004651"/>
    </source>
</evidence>
<proteinExistence type="predicted"/>
<evidence type="ECO:0000313" key="8">
    <source>
        <dbReference type="EMBL" id="GHC53466.1"/>
    </source>
</evidence>
<dbReference type="EMBL" id="BMZN01000004">
    <property type="protein sequence ID" value="GHC53466.1"/>
    <property type="molecule type" value="Genomic_DNA"/>
</dbReference>
<dbReference type="PANTHER" id="PTHR42920:SF5">
    <property type="entry name" value="EAMA DOMAIN-CONTAINING PROTEIN"/>
    <property type="match status" value="1"/>
</dbReference>
<organism evidence="8 9">
    <name type="scientific">Alcaligenes pakistanensis</name>
    <dbReference type="NCBI Taxonomy" id="1482717"/>
    <lineage>
        <taxon>Bacteria</taxon>
        <taxon>Pseudomonadati</taxon>
        <taxon>Pseudomonadota</taxon>
        <taxon>Betaproteobacteria</taxon>
        <taxon>Burkholderiales</taxon>
        <taxon>Alcaligenaceae</taxon>
        <taxon>Alcaligenes</taxon>
    </lineage>
</organism>